<proteinExistence type="predicted"/>
<dbReference type="EMBL" id="VSSQ01000025">
    <property type="protein sequence ID" value="MPL64697.1"/>
    <property type="molecule type" value="Genomic_DNA"/>
</dbReference>
<comment type="caution">
    <text evidence="1">The sequence shown here is derived from an EMBL/GenBank/DDBJ whole genome shotgun (WGS) entry which is preliminary data.</text>
</comment>
<reference evidence="1" key="1">
    <citation type="submission" date="2019-08" db="EMBL/GenBank/DDBJ databases">
        <authorList>
            <person name="Kucharzyk K."/>
            <person name="Murdoch R.W."/>
            <person name="Higgins S."/>
            <person name="Loffler F."/>
        </authorList>
    </citation>
    <scope>NUCLEOTIDE SEQUENCE</scope>
</reference>
<dbReference type="Gene3D" id="3.40.50.1820">
    <property type="entry name" value="alpha/beta hydrolase"/>
    <property type="match status" value="1"/>
</dbReference>
<evidence type="ECO:0000313" key="1">
    <source>
        <dbReference type="EMBL" id="MPL64697.1"/>
    </source>
</evidence>
<dbReference type="InterPro" id="IPR029058">
    <property type="entry name" value="AB_hydrolase_fold"/>
</dbReference>
<evidence type="ECO:0008006" key="2">
    <source>
        <dbReference type="Google" id="ProtNLM"/>
    </source>
</evidence>
<name>A0A644TE21_9ZZZZ</name>
<dbReference type="SUPFAM" id="SSF53474">
    <property type="entry name" value="alpha/beta-Hydrolases"/>
    <property type="match status" value="1"/>
</dbReference>
<sequence length="221" mass="24889">MGIMRNDGTSIVIETSLEHRNDTLFIVFSGFGYTIAHPLLHYSKCVAKELLCDYIGVDYDYVRNPGFLSLPGKEQDAYFETDTALVREYILDKSGKYAHLVLVGKSMGTSIINRLLDTEEIIKKSTIVLMTPGTEWDAIIKKIIRIKNSVLVVGSKNDKHYMIEGLEAIYKKDTIEVLEIEDGNHALETGIVENDIEIIKRVITTLKSFVVRQINLPAGLH</sequence>
<gene>
    <name evidence="1" type="ORF">SDC9_10354</name>
</gene>
<protein>
    <recommendedName>
        <fullName evidence="2">Alpha/beta hydrolase</fullName>
    </recommendedName>
</protein>
<accession>A0A644TE21</accession>
<organism evidence="1">
    <name type="scientific">bioreactor metagenome</name>
    <dbReference type="NCBI Taxonomy" id="1076179"/>
    <lineage>
        <taxon>unclassified sequences</taxon>
        <taxon>metagenomes</taxon>
        <taxon>ecological metagenomes</taxon>
    </lineage>
</organism>
<dbReference type="AlphaFoldDB" id="A0A644TE21"/>